<dbReference type="Gene3D" id="3.40.50.2000">
    <property type="entry name" value="Glycogen Phosphorylase B"/>
    <property type="match status" value="2"/>
</dbReference>
<dbReference type="EMBL" id="VTXL01000007">
    <property type="protein sequence ID" value="NOJ13116.1"/>
    <property type="molecule type" value="Genomic_DNA"/>
</dbReference>
<dbReference type="InterPro" id="IPR050194">
    <property type="entry name" value="Glycosyltransferase_grp1"/>
</dbReference>
<dbReference type="PANTHER" id="PTHR45947">
    <property type="entry name" value="SULFOQUINOVOSYL TRANSFERASE SQD2"/>
    <property type="match status" value="1"/>
</dbReference>
<organism evidence="2 3">
    <name type="scientific">Vibrio splendidus</name>
    <dbReference type="NCBI Taxonomy" id="29497"/>
    <lineage>
        <taxon>Bacteria</taxon>
        <taxon>Pseudomonadati</taxon>
        <taxon>Pseudomonadota</taxon>
        <taxon>Gammaproteobacteria</taxon>
        <taxon>Vibrionales</taxon>
        <taxon>Vibrionaceae</taxon>
        <taxon>Vibrio</taxon>
    </lineage>
</organism>
<dbReference type="InterPro" id="IPR001296">
    <property type="entry name" value="Glyco_trans_1"/>
</dbReference>
<dbReference type="Pfam" id="PF00534">
    <property type="entry name" value="Glycos_transf_1"/>
    <property type="match status" value="1"/>
</dbReference>
<dbReference type="PANTHER" id="PTHR45947:SF3">
    <property type="entry name" value="SULFOQUINOVOSYL TRANSFERASE SQD2"/>
    <property type="match status" value="1"/>
</dbReference>
<comment type="caution">
    <text evidence="2">The sequence shown here is derived from an EMBL/GenBank/DDBJ whole genome shotgun (WGS) entry which is preliminary data.</text>
</comment>
<dbReference type="CDD" id="cd03801">
    <property type="entry name" value="GT4_PimA-like"/>
    <property type="match status" value="1"/>
</dbReference>
<reference evidence="2 3" key="1">
    <citation type="submission" date="2019-09" db="EMBL/GenBank/DDBJ databases">
        <title>Draft genome sequencing and comparative genomics of hatchery-associated Vibrios.</title>
        <authorList>
            <person name="Kehlet-Delgado H."/>
            <person name="Mueller R.S."/>
        </authorList>
    </citation>
    <scope>NUCLEOTIDE SEQUENCE [LARGE SCALE GENOMIC DNA]</scope>
    <source>
        <strain evidence="2 3">99-70-13A3</strain>
    </source>
</reference>
<dbReference type="GO" id="GO:0016758">
    <property type="term" value="F:hexosyltransferase activity"/>
    <property type="evidence" value="ECO:0007669"/>
    <property type="project" value="TreeGrafter"/>
</dbReference>
<sequence length="345" mass="38516">MNICHVNLATGFSGGERQTLVLIKEQIKLGYTLTVVANPKSPFFVEVEKLNCRVFPSKHFLLGHRSIITKDCTLMHVHEGRAIYWAYIQKLLFKKPYIITRRIDNPLKKKALSLRAYEAASAITGVSNKVVEVVKRRHPKAHAVFIPDSPARYTSDPIEVKKIREQFEGKFLVIKAAKMYKHKGFDIAIEAATLLNNINKNIEFALLGDGPEFEALKAQAAGASNVYFMGNQKEVGNWFEAADLLIHTSHTEGMGSVILEAMAAGLPVVGSKAGGIPDVITHDESGLLFEIADAKELSAHIQSIYHSKELRDRLIDGAAQHLNKFEIETTAQTYQSLYQQFEKQL</sequence>
<dbReference type="SUPFAM" id="SSF53756">
    <property type="entry name" value="UDP-Glycosyltransferase/glycogen phosphorylase"/>
    <property type="match status" value="1"/>
</dbReference>
<evidence type="ECO:0000259" key="1">
    <source>
        <dbReference type="Pfam" id="PF00534"/>
    </source>
</evidence>
<accession>A0A7Y4D5N8</accession>
<dbReference type="AlphaFoldDB" id="A0A7Y4D5N8"/>
<evidence type="ECO:0000313" key="3">
    <source>
        <dbReference type="Proteomes" id="UP000519158"/>
    </source>
</evidence>
<feature type="domain" description="Glycosyl transferase family 1" evidence="1">
    <location>
        <begin position="161"/>
        <end position="320"/>
    </location>
</feature>
<keyword evidence="2" id="KW-0808">Transferase</keyword>
<dbReference type="RefSeq" id="WP_171328772.1">
    <property type="nucleotide sequence ID" value="NZ_CAWPOP010000057.1"/>
</dbReference>
<evidence type="ECO:0000313" key="2">
    <source>
        <dbReference type="EMBL" id="NOJ13116.1"/>
    </source>
</evidence>
<proteinExistence type="predicted"/>
<dbReference type="Proteomes" id="UP000519158">
    <property type="component" value="Unassembled WGS sequence"/>
</dbReference>
<protein>
    <submittedName>
        <fullName evidence="2">Glycosyltransferase family 4 protein</fullName>
    </submittedName>
</protein>
<name>A0A7Y4D5N8_VIBSP</name>
<gene>
    <name evidence="2" type="ORF">F0234_10155</name>
</gene>